<evidence type="ECO:0000313" key="3">
    <source>
        <dbReference type="Proteomes" id="UP000003994"/>
    </source>
</evidence>
<dbReference type="HOGENOM" id="CLU_1822908_0_0_11"/>
<evidence type="ECO:0000313" key="2">
    <source>
        <dbReference type="EMBL" id="EJZ88201.1"/>
    </source>
</evidence>
<evidence type="ECO:0000259" key="1">
    <source>
        <dbReference type="SMART" id="SM00860"/>
    </source>
</evidence>
<dbReference type="eggNOG" id="ENOG5033ZGZ">
    <property type="taxonomic scope" value="Bacteria"/>
</dbReference>
<feature type="domain" description="Knr4/Smi1-like" evidence="1">
    <location>
        <begin position="24"/>
        <end position="132"/>
    </location>
</feature>
<gene>
    <name evidence="2" type="ORF">HMPREF9241_00062</name>
</gene>
<dbReference type="Gene3D" id="3.40.1580.10">
    <property type="entry name" value="SMI1/KNR4-like"/>
    <property type="match status" value="1"/>
</dbReference>
<accession>K0YWW7</accession>
<dbReference type="STRING" id="883077.HMPREF9241_00062"/>
<name>K0YWW7_9ACTO</name>
<comment type="caution">
    <text evidence="2">The sequence shown here is derived from an EMBL/GenBank/DDBJ whole genome shotgun (WGS) entry which is preliminary data.</text>
</comment>
<dbReference type="SMART" id="SM00860">
    <property type="entry name" value="SMI1_KNR4"/>
    <property type="match status" value="1"/>
</dbReference>
<dbReference type="Pfam" id="PF09346">
    <property type="entry name" value="SMI1_KNR4"/>
    <property type="match status" value="1"/>
</dbReference>
<dbReference type="InterPro" id="IPR037883">
    <property type="entry name" value="Knr4/Smi1-like_sf"/>
</dbReference>
<protein>
    <recommendedName>
        <fullName evidence="1">Knr4/Smi1-like domain-containing protein</fullName>
    </recommendedName>
</protein>
<dbReference type="EMBL" id="AGWQ01000002">
    <property type="protein sequence ID" value="EJZ88201.1"/>
    <property type="molecule type" value="Genomic_DNA"/>
</dbReference>
<keyword evidence="3" id="KW-1185">Reference proteome</keyword>
<dbReference type="Proteomes" id="UP000003994">
    <property type="component" value="Unassembled WGS sequence"/>
</dbReference>
<sequence>MIIEELKVIVDRLNKQGKMIFLEGATEEQITRFEKEHEITLPEKYKEWLLHSDGGELFLPAGVQFYGVAHKPVIDVNENDRPDENYIVIGALASGDPVLCEKSGEKISIYNHEAGSVDDELTYDDFYTFLNDLYDLLGIGE</sequence>
<organism evidence="2 3">
    <name type="scientific">Schaalia turicensis ACS-279-V-Col4</name>
    <dbReference type="NCBI Taxonomy" id="883077"/>
    <lineage>
        <taxon>Bacteria</taxon>
        <taxon>Bacillati</taxon>
        <taxon>Actinomycetota</taxon>
        <taxon>Actinomycetes</taxon>
        <taxon>Actinomycetales</taxon>
        <taxon>Actinomycetaceae</taxon>
        <taxon>Schaalia</taxon>
    </lineage>
</organism>
<reference evidence="2" key="1">
    <citation type="submission" date="2012-07" db="EMBL/GenBank/DDBJ databases">
        <title>The Genome Sequence of Actinomyces turicensis ACS-279-V-COL4.</title>
        <authorList>
            <consortium name="The Broad Institute Genome Sequencing Platform"/>
            <person name="Earl A."/>
            <person name="Ward D."/>
            <person name="Feldgarden M."/>
            <person name="Gevers D."/>
            <person name="Saerens B."/>
            <person name="Vaneechoutte M."/>
            <person name="Walker B."/>
            <person name="Young S.K."/>
            <person name="Zeng Q."/>
            <person name="Gargeya S."/>
            <person name="Fitzgerald M."/>
            <person name="Haas B."/>
            <person name="Abouelleil A."/>
            <person name="Alvarado L."/>
            <person name="Arachchi H.M."/>
            <person name="Berlin A."/>
            <person name="Chapman S.B."/>
            <person name="Goldberg J."/>
            <person name="Griggs A."/>
            <person name="Gujja S."/>
            <person name="Hansen M."/>
            <person name="Howarth C."/>
            <person name="Imamovic A."/>
            <person name="Larimer J."/>
            <person name="McCowen C."/>
            <person name="Montmayeur A."/>
            <person name="Murphy C."/>
            <person name="Neiman D."/>
            <person name="Pearson M."/>
            <person name="Priest M."/>
            <person name="Roberts A."/>
            <person name="Saif S."/>
            <person name="Shea T."/>
            <person name="Sisk P."/>
            <person name="Sykes S."/>
            <person name="Wortman J."/>
            <person name="Nusbaum C."/>
            <person name="Birren B."/>
        </authorList>
    </citation>
    <scope>NUCLEOTIDE SEQUENCE [LARGE SCALE GENOMIC DNA]</scope>
    <source>
        <strain evidence="2">ACS-279-V-Col4</strain>
    </source>
</reference>
<dbReference type="AlphaFoldDB" id="K0YWW7"/>
<dbReference type="SUPFAM" id="SSF160631">
    <property type="entry name" value="SMI1/KNR4-like"/>
    <property type="match status" value="1"/>
</dbReference>
<proteinExistence type="predicted"/>
<dbReference type="InterPro" id="IPR018958">
    <property type="entry name" value="Knr4/Smi1-like_dom"/>
</dbReference>
<dbReference type="RefSeq" id="WP_006680269.1">
    <property type="nucleotide sequence ID" value="NZ_JH815208.1"/>
</dbReference>